<gene>
    <name evidence="2" type="ORF">Spb1_35670</name>
</gene>
<sequence>MEISSFKGSVKASPQTTDLMRSRQAQRKDHPVQESEQHLETSDLSHMINNFCVEAHLISSFDR</sequence>
<feature type="region of interest" description="Disordered" evidence="1">
    <location>
        <begin position="1"/>
        <end position="41"/>
    </location>
</feature>
<name>A0A518GSQ7_9PLAN</name>
<reference evidence="2 3" key="1">
    <citation type="submission" date="2019-02" db="EMBL/GenBank/DDBJ databases">
        <title>Deep-cultivation of Planctomycetes and their phenomic and genomic characterization uncovers novel biology.</title>
        <authorList>
            <person name="Wiegand S."/>
            <person name="Jogler M."/>
            <person name="Boedeker C."/>
            <person name="Pinto D."/>
            <person name="Vollmers J."/>
            <person name="Rivas-Marin E."/>
            <person name="Kohn T."/>
            <person name="Peeters S.H."/>
            <person name="Heuer A."/>
            <person name="Rast P."/>
            <person name="Oberbeckmann S."/>
            <person name="Bunk B."/>
            <person name="Jeske O."/>
            <person name="Meyerdierks A."/>
            <person name="Storesund J.E."/>
            <person name="Kallscheuer N."/>
            <person name="Luecker S."/>
            <person name="Lage O.M."/>
            <person name="Pohl T."/>
            <person name="Merkel B.J."/>
            <person name="Hornburger P."/>
            <person name="Mueller R.-W."/>
            <person name="Bruemmer F."/>
            <person name="Labrenz M."/>
            <person name="Spormann A.M."/>
            <person name="Op den Camp H."/>
            <person name="Overmann J."/>
            <person name="Amann R."/>
            <person name="Jetten M.S.M."/>
            <person name="Mascher T."/>
            <person name="Medema M.H."/>
            <person name="Devos D.P."/>
            <person name="Kaster A.-K."/>
            <person name="Ovreas L."/>
            <person name="Rohde M."/>
            <person name="Galperin M.Y."/>
            <person name="Jogler C."/>
        </authorList>
    </citation>
    <scope>NUCLEOTIDE SEQUENCE [LARGE SCALE GENOMIC DNA]</scope>
    <source>
        <strain evidence="2 3">Spb1</strain>
    </source>
</reference>
<evidence type="ECO:0000313" key="3">
    <source>
        <dbReference type="Proteomes" id="UP000315349"/>
    </source>
</evidence>
<proteinExistence type="predicted"/>
<dbReference type="RefSeq" id="WP_145302780.1">
    <property type="nucleotide sequence ID" value="NZ_CP036299.1"/>
</dbReference>
<dbReference type="KEGG" id="peh:Spb1_35670"/>
<protein>
    <submittedName>
        <fullName evidence="2">Uncharacterized protein</fullName>
    </submittedName>
</protein>
<keyword evidence="3" id="KW-1185">Reference proteome</keyword>
<evidence type="ECO:0000256" key="1">
    <source>
        <dbReference type="SAM" id="MobiDB-lite"/>
    </source>
</evidence>
<organism evidence="2 3">
    <name type="scientific">Planctopirus ephydatiae</name>
    <dbReference type="NCBI Taxonomy" id="2528019"/>
    <lineage>
        <taxon>Bacteria</taxon>
        <taxon>Pseudomonadati</taxon>
        <taxon>Planctomycetota</taxon>
        <taxon>Planctomycetia</taxon>
        <taxon>Planctomycetales</taxon>
        <taxon>Planctomycetaceae</taxon>
        <taxon>Planctopirus</taxon>
    </lineage>
</organism>
<feature type="compositionally biased region" description="Basic and acidic residues" evidence="1">
    <location>
        <begin position="26"/>
        <end position="41"/>
    </location>
</feature>
<dbReference type="EMBL" id="CP036299">
    <property type="protein sequence ID" value="QDV31622.1"/>
    <property type="molecule type" value="Genomic_DNA"/>
</dbReference>
<evidence type="ECO:0000313" key="2">
    <source>
        <dbReference type="EMBL" id="QDV31622.1"/>
    </source>
</evidence>
<accession>A0A518GSQ7</accession>
<dbReference type="Proteomes" id="UP000315349">
    <property type="component" value="Chromosome"/>
</dbReference>
<dbReference type="AlphaFoldDB" id="A0A518GSQ7"/>